<dbReference type="AlphaFoldDB" id="A0A941IPS8"/>
<evidence type="ECO:0000313" key="2">
    <source>
        <dbReference type="EMBL" id="MBR7832243.1"/>
    </source>
</evidence>
<proteinExistence type="predicted"/>
<keyword evidence="1" id="KW-0732">Signal</keyword>
<reference evidence="2" key="1">
    <citation type="submission" date="2021-04" db="EMBL/GenBank/DDBJ databases">
        <title>Genome based classification of Actinospica acidithermotolerans sp. nov., an actinobacterium isolated from an Indonesian hot spring.</title>
        <authorList>
            <person name="Kusuma A.B."/>
            <person name="Putra K.E."/>
            <person name="Nafisah S."/>
            <person name="Loh J."/>
            <person name="Nouioui I."/>
            <person name="Goodfellow M."/>
        </authorList>
    </citation>
    <scope>NUCLEOTIDE SEQUENCE</scope>
    <source>
        <strain evidence="2">CSCA 57</strain>
    </source>
</reference>
<dbReference type="EMBL" id="JAGSOG010000008">
    <property type="protein sequence ID" value="MBR7832243.1"/>
    <property type="molecule type" value="Genomic_DNA"/>
</dbReference>
<sequence>MQRRSVLIPLALVGSFGIALTPTLAEAATPAASASSAHAFVKSAASLAQAAGARTFTSPASSSKLVRTLDATSTTTPNPNLAVALQAQETSALGVELTVDVTGLTTGTAQLDIKWGDVSEIFQTVDAGATEPLKFQHAYGYSGPETITVTVDDGSGDTATNSVAVQTLGSEFTAFGPWRMLDTRKGIGAAAAPVAPHGTLKLKVAGVGVSDGAQKSSTPVGVTAVVMNVTATGGTANGVLTVYGDEDQSGKASTRPITSNVNYAKNKNVPNLVVVPVGKNGLIDFYNNSSGSTGIVADIQGYFTDANADAYFPVTPTRIIDTRKGIGTGKIARIPANGTIYVTVSGIKGGVIPFDAAAVAVNLTAVDATHPGVITAYSTSNPSGTGPIPSASNLNYAAGAASANAAIVPISFESPTIGQIAIHNSGAGPVDIIADASGYFTGTPSPAGGSAYVPLSGPIRILDTRSTGGPIQAGLPQSEPFPVAASDSPALPTAAIFNATVTQPTGNGYLSLYPYSPMVPAALNPTSNLNYTAGQTIANLAFLAPGTNGYAIYLGGNGSAQVIMDWFGYFENQ</sequence>
<feature type="chain" id="PRO_5036699885" evidence="1">
    <location>
        <begin position="28"/>
        <end position="573"/>
    </location>
</feature>
<protein>
    <submittedName>
        <fullName evidence="2">Uncharacterized protein</fullName>
    </submittedName>
</protein>
<gene>
    <name evidence="2" type="ORF">KDL01_03175</name>
</gene>
<keyword evidence="3" id="KW-1185">Reference proteome</keyword>
<evidence type="ECO:0000313" key="3">
    <source>
        <dbReference type="Proteomes" id="UP000675781"/>
    </source>
</evidence>
<dbReference type="RefSeq" id="WP_212526779.1">
    <property type="nucleotide sequence ID" value="NZ_JAGSOG010000008.1"/>
</dbReference>
<accession>A0A941IPS8</accession>
<dbReference type="Proteomes" id="UP000675781">
    <property type="component" value="Unassembled WGS sequence"/>
</dbReference>
<evidence type="ECO:0000256" key="1">
    <source>
        <dbReference type="SAM" id="SignalP"/>
    </source>
</evidence>
<comment type="caution">
    <text evidence="2">The sequence shown here is derived from an EMBL/GenBank/DDBJ whole genome shotgun (WGS) entry which is preliminary data.</text>
</comment>
<name>A0A941IPS8_9ACTN</name>
<feature type="signal peptide" evidence="1">
    <location>
        <begin position="1"/>
        <end position="27"/>
    </location>
</feature>
<organism evidence="2 3">
    <name type="scientific">Actinospica durhamensis</name>
    <dbReference type="NCBI Taxonomy" id="1508375"/>
    <lineage>
        <taxon>Bacteria</taxon>
        <taxon>Bacillati</taxon>
        <taxon>Actinomycetota</taxon>
        <taxon>Actinomycetes</taxon>
        <taxon>Catenulisporales</taxon>
        <taxon>Actinospicaceae</taxon>
        <taxon>Actinospica</taxon>
    </lineage>
</organism>